<keyword evidence="4 9" id="KW-0812">Transmembrane</keyword>
<evidence type="ECO:0000256" key="5">
    <source>
        <dbReference type="ARBA" id="ARBA00022775"/>
    </source>
</evidence>
<keyword evidence="5" id="KW-0532">Neurotransmitter transport</keyword>
<dbReference type="Gene3D" id="1.20.1250.20">
    <property type="entry name" value="MFS general substrate transporter like domains"/>
    <property type="match status" value="1"/>
</dbReference>
<feature type="transmembrane region" description="Helical" evidence="9">
    <location>
        <begin position="31"/>
        <end position="54"/>
    </location>
</feature>
<feature type="transmembrane region" description="Helical" evidence="9">
    <location>
        <begin position="248"/>
        <end position="271"/>
    </location>
</feature>
<dbReference type="Proteomes" id="UP000271974">
    <property type="component" value="Unassembled WGS sequence"/>
</dbReference>
<evidence type="ECO:0000259" key="10">
    <source>
        <dbReference type="PROSITE" id="PS50850"/>
    </source>
</evidence>
<feature type="transmembrane region" description="Helical" evidence="9">
    <location>
        <begin position="457"/>
        <end position="480"/>
    </location>
</feature>
<dbReference type="GO" id="GO:0007268">
    <property type="term" value="P:chemical synaptic transmission"/>
    <property type="evidence" value="ECO:0007669"/>
    <property type="project" value="TreeGrafter"/>
</dbReference>
<evidence type="ECO:0000256" key="8">
    <source>
        <dbReference type="ARBA" id="ARBA00023180"/>
    </source>
</evidence>
<dbReference type="PANTHER" id="PTHR23506">
    <property type="entry name" value="GH10249P"/>
    <property type="match status" value="1"/>
</dbReference>
<dbReference type="NCBIfam" id="TIGR00880">
    <property type="entry name" value="2_A_01_02"/>
    <property type="match status" value="1"/>
</dbReference>
<keyword evidence="6 9" id="KW-1133">Transmembrane helix</keyword>
<evidence type="ECO:0000256" key="4">
    <source>
        <dbReference type="ARBA" id="ARBA00022692"/>
    </source>
</evidence>
<evidence type="ECO:0000256" key="2">
    <source>
        <dbReference type="ARBA" id="ARBA00006829"/>
    </source>
</evidence>
<protein>
    <recommendedName>
        <fullName evidence="10">Major facilitator superfamily (MFS) profile domain-containing protein</fullName>
    </recommendedName>
</protein>
<dbReference type="GO" id="GO:0030122">
    <property type="term" value="C:AP-2 adaptor complex"/>
    <property type="evidence" value="ECO:0007669"/>
    <property type="project" value="TreeGrafter"/>
</dbReference>
<dbReference type="OrthoDB" id="5086884at2759"/>
<dbReference type="InterPro" id="IPR001958">
    <property type="entry name" value="Tet-R_TetA/multi-R_MdtG-like"/>
</dbReference>
<dbReference type="InterPro" id="IPR050930">
    <property type="entry name" value="MFS_Vesicular_Transporter"/>
</dbReference>
<dbReference type="GO" id="GO:0005277">
    <property type="term" value="F:acetylcholine transmembrane transporter activity"/>
    <property type="evidence" value="ECO:0007669"/>
    <property type="project" value="TreeGrafter"/>
</dbReference>
<evidence type="ECO:0000256" key="1">
    <source>
        <dbReference type="ARBA" id="ARBA00004141"/>
    </source>
</evidence>
<feature type="transmembrane region" description="Helical" evidence="9">
    <location>
        <begin position="319"/>
        <end position="342"/>
    </location>
</feature>
<dbReference type="InterPro" id="IPR011701">
    <property type="entry name" value="MFS"/>
</dbReference>
<proteinExistence type="inferred from homology"/>
<feature type="transmembrane region" description="Helical" evidence="9">
    <location>
        <begin position="277"/>
        <end position="298"/>
    </location>
</feature>
<comment type="caution">
    <text evidence="11">The sequence shown here is derived from an EMBL/GenBank/DDBJ whole genome shotgun (WGS) entry which is preliminary data.</text>
</comment>
<reference evidence="11 12" key="1">
    <citation type="submission" date="2019-01" db="EMBL/GenBank/DDBJ databases">
        <title>A draft genome assembly of the solar-powered sea slug Elysia chlorotica.</title>
        <authorList>
            <person name="Cai H."/>
            <person name="Li Q."/>
            <person name="Fang X."/>
            <person name="Li J."/>
            <person name="Curtis N.E."/>
            <person name="Altenburger A."/>
            <person name="Shibata T."/>
            <person name="Feng M."/>
            <person name="Maeda T."/>
            <person name="Schwartz J.A."/>
            <person name="Shigenobu S."/>
            <person name="Lundholm N."/>
            <person name="Nishiyama T."/>
            <person name="Yang H."/>
            <person name="Hasebe M."/>
            <person name="Li S."/>
            <person name="Pierce S.K."/>
            <person name="Wang J."/>
        </authorList>
    </citation>
    <scope>NUCLEOTIDE SEQUENCE [LARGE SCALE GENOMIC DNA]</scope>
    <source>
        <strain evidence="11">EC2010</strain>
        <tissue evidence="11">Whole organism of an adult</tissue>
    </source>
</reference>
<evidence type="ECO:0000313" key="11">
    <source>
        <dbReference type="EMBL" id="RUS91029.1"/>
    </source>
</evidence>
<dbReference type="CDD" id="cd17383">
    <property type="entry name" value="MFS_SLC18A3_VAChT"/>
    <property type="match status" value="1"/>
</dbReference>
<dbReference type="PROSITE" id="PS50850">
    <property type="entry name" value="MFS"/>
    <property type="match status" value="1"/>
</dbReference>
<dbReference type="EMBL" id="RQTK01000020">
    <property type="protein sequence ID" value="RUS91029.1"/>
    <property type="molecule type" value="Genomic_DNA"/>
</dbReference>
<feature type="transmembrane region" description="Helical" evidence="9">
    <location>
        <begin position="486"/>
        <end position="506"/>
    </location>
</feature>
<feature type="domain" description="Major facilitator superfamily (MFS) profile" evidence="10">
    <location>
        <begin position="121"/>
        <end position="513"/>
    </location>
</feature>
<feature type="transmembrane region" description="Helical" evidence="9">
    <location>
        <begin position="395"/>
        <end position="414"/>
    </location>
</feature>
<dbReference type="Pfam" id="PF07690">
    <property type="entry name" value="MFS_1"/>
    <property type="match status" value="1"/>
</dbReference>
<keyword evidence="8" id="KW-0325">Glycoprotein</keyword>
<dbReference type="AlphaFoldDB" id="A0A3S1BLB7"/>
<dbReference type="InterPro" id="IPR020846">
    <property type="entry name" value="MFS_dom"/>
</dbReference>
<evidence type="ECO:0000313" key="12">
    <source>
        <dbReference type="Proteomes" id="UP000271974"/>
    </source>
</evidence>
<dbReference type="GO" id="GO:0030121">
    <property type="term" value="C:AP-1 adaptor complex"/>
    <property type="evidence" value="ECO:0007669"/>
    <property type="project" value="TreeGrafter"/>
</dbReference>
<accession>A0A3S1BLB7</accession>
<organism evidence="11 12">
    <name type="scientific">Elysia chlorotica</name>
    <name type="common">Eastern emerald elysia</name>
    <name type="synonym">Sea slug</name>
    <dbReference type="NCBI Taxonomy" id="188477"/>
    <lineage>
        <taxon>Eukaryota</taxon>
        <taxon>Metazoa</taxon>
        <taxon>Spiralia</taxon>
        <taxon>Lophotrochozoa</taxon>
        <taxon>Mollusca</taxon>
        <taxon>Gastropoda</taxon>
        <taxon>Heterobranchia</taxon>
        <taxon>Euthyneura</taxon>
        <taxon>Panpulmonata</taxon>
        <taxon>Sacoglossa</taxon>
        <taxon>Placobranchoidea</taxon>
        <taxon>Plakobranchidae</taxon>
        <taxon>Elysia</taxon>
    </lineage>
</organism>
<name>A0A3S1BLB7_ELYCH</name>
<evidence type="ECO:0000256" key="7">
    <source>
        <dbReference type="ARBA" id="ARBA00023136"/>
    </source>
</evidence>
<sequence>MPVTKKVADVAYTKWQNFQDKIRDPVSQRRLVLVIVCIALLLDNMLYMVIVPIIPNFLTRNKEKEETKFVYKYVANMTHPTNVGAPAGFDTATHGFVVAHKIDRNNNFDDGDLVNVPEDAILATNLTYHSKDNHDNKIYLLRIPVPPPPISYGDEGIAIGVLFASKAIFQLCVNPFTGALIDRIGYDMPMMIGLTIMFLSTSVFAFGESYAVLFLARSLQGLGSAFADTSGLAMIADRYTEETERTKALGIALAFISFGCLFAPPFGGILYEFTGKTVPFLILALVCLIDGVLMVLVMKPVRLERSLLSREERPTGTPIYKLLMDPYIAVTAGALAMSNVSLAFLEPTISLWMKQTMGADEWQIGFCWLPSFVTHVMGVYMTVKLAYKFPQYQWLMALIGLSIEGCFCFFVPFTTKYFQVIFPIMGVCFGIALVDTALLPTLGYLVDVRHVSVYGSVYAIADISYSLAYAVGPIVAGSIVSSIGFTWLNVLIFLSNIIYAPLLLLLRNIYLYKPFDNDDEVLIDDPPAKNYSTYVQNGGVNGKPSILRNDSGDSDNFANHLKISNRKSNELDCYPPPTEPEYVYGKENNSYNFYNQFHH</sequence>
<dbReference type="InterPro" id="IPR036259">
    <property type="entry name" value="MFS_trans_sf"/>
</dbReference>
<feature type="transmembrane region" description="Helical" evidence="9">
    <location>
        <begin position="188"/>
        <end position="207"/>
    </location>
</feature>
<comment type="similarity">
    <text evidence="2">Belongs to the major facilitator superfamily. Vesicular transporter family.</text>
</comment>
<dbReference type="GO" id="GO:0043195">
    <property type="term" value="C:terminal bouton"/>
    <property type="evidence" value="ECO:0007669"/>
    <property type="project" value="TreeGrafter"/>
</dbReference>
<feature type="transmembrane region" description="Helical" evidence="9">
    <location>
        <begin position="362"/>
        <end position="383"/>
    </location>
</feature>
<comment type="subcellular location">
    <subcellularLocation>
        <location evidence="1">Membrane</location>
        <topology evidence="1">Multi-pass membrane protein</topology>
    </subcellularLocation>
</comment>
<keyword evidence="3" id="KW-0813">Transport</keyword>
<feature type="transmembrane region" description="Helical" evidence="9">
    <location>
        <begin position="420"/>
        <end position="445"/>
    </location>
</feature>
<evidence type="ECO:0000256" key="9">
    <source>
        <dbReference type="SAM" id="Phobius"/>
    </source>
</evidence>
<dbReference type="FunFam" id="1.20.1250.20:FF:000401">
    <property type="entry name" value="Vesicular amine transporter"/>
    <property type="match status" value="1"/>
</dbReference>
<keyword evidence="12" id="KW-1185">Reference proteome</keyword>
<evidence type="ECO:0000256" key="3">
    <source>
        <dbReference type="ARBA" id="ARBA00022448"/>
    </source>
</evidence>
<dbReference type="GO" id="GO:0042910">
    <property type="term" value="F:xenobiotic transmembrane transporter activity"/>
    <property type="evidence" value="ECO:0007669"/>
    <property type="project" value="InterPro"/>
</dbReference>
<keyword evidence="7 9" id="KW-0472">Membrane</keyword>
<gene>
    <name evidence="11" type="ORF">EGW08_001246</name>
</gene>
<dbReference type="PANTHER" id="PTHR23506:SF13">
    <property type="entry name" value="VESICULAR ACETYLCHOLINE TRANSPORTER"/>
    <property type="match status" value="1"/>
</dbReference>
<evidence type="ECO:0000256" key="6">
    <source>
        <dbReference type="ARBA" id="ARBA00022989"/>
    </source>
</evidence>
<dbReference type="SUPFAM" id="SSF103473">
    <property type="entry name" value="MFS general substrate transporter"/>
    <property type="match status" value="1"/>
</dbReference>
<dbReference type="STRING" id="188477.A0A3S1BLB7"/>